<keyword evidence="5" id="KW-0282">Flagellum</keyword>
<proteinExistence type="inferred from homology"/>
<comment type="function">
    <text evidence="4">Acts as an anti-CsrA protein, binds CsrA and prevents it from repressing translation of its target genes, one of which is flagellin. Binds to flagellin and participates in the assembly of the flagellum.</text>
</comment>
<name>A0A1M5FCE1_9BACI</name>
<comment type="subunit">
    <text evidence="4">Interacts with translational regulator CsrA and flagellin(s).</text>
</comment>
<dbReference type="InterPro" id="IPR003775">
    <property type="entry name" value="Flagellar_assembly_factor_FliW"/>
</dbReference>
<gene>
    <name evidence="4" type="primary">fliW</name>
    <name evidence="5" type="ORF">SAMN05216225_100823</name>
</gene>
<evidence type="ECO:0000256" key="1">
    <source>
        <dbReference type="ARBA" id="ARBA00022490"/>
    </source>
</evidence>
<comment type="subcellular location">
    <subcellularLocation>
        <location evidence="4">Cytoplasm</location>
    </subcellularLocation>
</comment>
<dbReference type="RefSeq" id="WP_327196133.1">
    <property type="nucleotide sequence ID" value="NZ_FQVW01000008.1"/>
</dbReference>
<evidence type="ECO:0000313" key="6">
    <source>
        <dbReference type="Proteomes" id="UP000183988"/>
    </source>
</evidence>
<comment type="similarity">
    <text evidence="4">Belongs to the FliW family.</text>
</comment>
<evidence type="ECO:0000313" key="5">
    <source>
        <dbReference type="EMBL" id="SHF89204.1"/>
    </source>
</evidence>
<dbReference type="PANTHER" id="PTHR39190:SF1">
    <property type="entry name" value="FLAGELLAR ASSEMBLY FACTOR FLIW"/>
    <property type="match status" value="1"/>
</dbReference>
<dbReference type="SUPFAM" id="SSF141457">
    <property type="entry name" value="BH3618-like"/>
    <property type="match status" value="1"/>
</dbReference>
<protein>
    <recommendedName>
        <fullName evidence="4">Flagellar assembly factor FliW</fullName>
    </recommendedName>
</protein>
<evidence type="ECO:0000256" key="4">
    <source>
        <dbReference type="HAMAP-Rule" id="MF_01185"/>
    </source>
</evidence>
<keyword evidence="4" id="KW-0143">Chaperone</keyword>
<keyword evidence="1 4" id="KW-0963">Cytoplasm</keyword>
<keyword evidence="2 4" id="KW-1005">Bacterial flagellum biogenesis</keyword>
<evidence type="ECO:0000256" key="2">
    <source>
        <dbReference type="ARBA" id="ARBA00022795"/>
    </source>
</evidence>
<dbReference type="Pfam" id="PF02623">
    <property type="entry name" value="FliW"/>
    <property type="match status" value="1"/>
</dbReference>
<dbReference type="GO" id="GO:0044780">
    <property type="term" value="P:bacterial-type flagellum assembly"/>
    <property type="evidence" value="ECO:0007669"/>
    <property type="project" value="UniProtKB-UniRule"/>
</dbReference>
<reference evidence="5 6" key="1">
    <citation type="submission" date="2016-11" db="EMBL/GenBank/DDBJ databases">
        <authorList>
            <person name="Jaros S."/>
            <person name="Januszkiewicz K."/>
            <person name="Wedrychowicz H."/>
        </authorList>
    </citation>
    <scope>NUCLEOTIDE SEQUENCE [LARGE SCALE GENOMIC DNA]</scope>
    <source>
        <strain evidence="5 6">IBRC-M 10683</strain>
    </source>
</reference>
<dbReference type="GO" id="GO:0006417">
    <property type="term" value="P:regulation of translation"/>
    <property type="evidence" value="ECO:0007669"/>
    <property type="project" value="UniProtKB-KW"/>
</dbReference>
<dbReference type="NCBIfam" id="NF009793">
    <property type="entry name" value="PRK13285.1-1"/>
    <property type="match status" value="1"/>
</dbReference>
<dbReference type="AlphaFoldDB" id="A0A1M5FCE1"/>
<evidence type="ECO:0000256" key="3">
    <source>
        <dbReference type="ARBA" id="ARBA00022845"/>
    </source>
</evidence>
<dbReference type="GO" id="GO:0005737">
    <property type="term" value="C:cytoplasm"/>
    <property type="evidence" value="ECO:0007669"/>
    <property type="project" value="UniProtKB-SubCell"/>
</dbReference>
<keyword evidence="3 4" id="KW-0810">Translation regulation</keyword>
<dbReference type="EMBL" id="FQVW01000008">
    <property type="protein sequence ID" value="SHF89204.1"/>
    <property type="molecule type" value="Genomic_DNA"/>
</dbReference>
<dbReference type="STRING" id="930117.SAMN05216225_100823"/>
<dbReference type="Proteomes" id="UP000183988">
    <property type="component" value="Unassembled WGS sequence"/>
</dbReference>
<dbReference type="InterPro" id="IPR024046">
    <property type="entry name" value="Flagellar_assmbl_FliW_dom_sf"/>
</dbReference>
<organism evidence="5 6">
    <name type="scientific">Ornithinibacillus halophilus</name>
    <dbReference type="NCBI Taxonomy" id="930117"/>
    <lineage>
        <taxon>Bacteria</taxon>
        <taxon>Bacillati</taxon>
        <taxon>Bacillota</taxon>
        <taxon>Bacilli</taxon>
        <taxon>Bacillales</taxon>
        <taxon>Bacillaceae</taxon>
        <taxon>Ornithinibacillus</taxon>
    </lineage>
</organism>
<dbReference type="PANTHER" id="PTHR39190">
    <property type="entry name" value="FLAGELLAR ASSEMBLY FACTOR FLIW"/>
    <property type="match status" value="1"/>
</dbReference>
<accession>A0A1M5FCE1</accession>
<keyword evidence="5" id="KW-0966">Cell projection</keyword>
<dbReference type="HAMAP" id="MF_01185">
    <property type="entry name" value="FliW"/>
    <property type="match status" value="1"/>
</dbReference>
<keyword evidence="6" id="KW-1185">Reference proteome</keyword>
<dbReference type="Gene3D" id="2.30.290.10">
    <property type="entry name" value="BH3618-like"/>
    <property type="match status" value="1"/>
</dbReference>
<sequence>MVNVKILTKYFGEMEIEEDKIINFPSGLPGFIEETSFILLELPGSPVFQILQSIHNRDIAFVVANPYHFYEDYSFDLDDHLLTSLEINTEEDVMVLSIVTLKDPFSTSTINLKAPIIINHMKKRGKQYILNIDDYSIREPIGKLVGVEG</sequence>
<keyword evidence="5" id="KW-0969">Cilium</keyword>